<evidence type="ECO:0000313" key="3">
    <source>
        <dbReference type="Proteomes" id="UP000681720"/>
    </source>
</evidence>
<dbReference type="AlphaFoldDB" id="A0A8S2VTS3"/>
<evidence type="ECO:0000313" key="2">
    <source>
        <dbReference type="EMBL" id="CAF4389963.1"/>
    </source>
</evidence>
<gene>
    <name evidence="2" type="ORF">GIL414_LOCUS29681</name>
</gene>
<comment type="caution">
    <text evidence="2">The sequence shown here is derived from an EMBL/GenBank/DDBJ whole genome shotgun (WGS) entry which is preliminary data.</text>
</comment>
<sequence length="52" mass="5490">PTSPPSTSLSTTVEARTSSPPLPALPNFNSTNEFRIAEGSPHTASKTTKHIK</sequence>
<proteinExistence type="predicted"/>
<name>A0A8S2VTS3_9BILA</name>
<feature type="compositionally biased region" description="Low complexity" evidence="1">
    <location>
        <begin position="1"/>
        <end position="12"/>
    </location>
</feature>
<protein>
    <submittedName>
        <fullName evidence="2">Uncharacterized protein</fullName>
    </submittedName>
</protein>
<feature type="non-terminal residue" evidence="2">
    <location>
        <position position="1"/>
    </location>
</feature>
<organism evidence="2 3">
    <name type="scientific">Rotaria magnacalcarata</name>
    <dbReference type="NCBI Taxonomy" id="392030"/>
    <lineage>
        <taxon>Eukaryota</taxon>
        <taxon>Metazoa</taxon>
        <taxon>Spiralia</taxon>
        <taxon>Gnathifera</taxon>
        <taxon>Rotifera</taxon>
        <taxon>Eurotatoria</taxon>
        <taxon>Bdelloidea</taxon>
        <taxon>Philodinida</taxon>
        <taxon>Philodinidae</taxon>
        <taxon>Rotaria</taxon>
    </lineage>
</organism>
<reference evidence="2" key="1">
    <citation type="submission" date="2021-02" db="EMBL/GenBank/DDBJ databases">
        <authorList>
            <person name="Nowell W R."/>
        </authorList>
    </citation>
    <scope>NUCLEOTIDE SEQUENCE</scope>
</reference>
<accession>A0A8S2VTS3</accession>
<feature type="region of interest" description="Disordered" evidence="1">
    <location>
        <begin position="1"/>
        <end position="52"/>
    </location>
</feature>
<dbReference type="Proteomes" id="UP000681720">
    <property type="component" value="Unassembled WGS sequence"/>
</dbReference>
<evidence type="ECO:0000256" key="1">
    <source>
        <dbReference type="SAM" id="MobiDB-lite"/>
    </source>
</evidence>
<dbReference type="EMBL" id="CAJOBJ010054576">
    <property type="protein sequence ID" value="CAF4389963.1"/>
    <property type="molecule type" value="Genomic_DNA"/>
</dbReference>